<dbReference type="EMBL" id="DF238840">
    <property type="protein sequence ID" value="GAF24700.1"/>
    <property type="molecule type" value="Genomic_DNA"/>
</dbReference>
<protein>
    <submittedName>
        <fullName evidence="2">Predicted redox protein, regulator of disulfide bond formation</fullName>
    </submittedName>
</protein>
<organism evidence="2">
    <name type="scientific">Moorella thermoacetica Y72</name>
    <dbReference type="NCBI Taxonomy" id="1325331"/>
    <lineage>
        <taxon>Bacteria</taxon>
        <taxon>Bacillati</taxon>
        <taxon>Bacillota</taxon>
        <taxon>Clostridia</taxon>
        <taxon>Neomoorellales</taxon>
        <taxon>Neomoorellaceae</taxon>
        <taxon>Neomoorella</taxon>
    </lineage>
</organism>
<accession>A0A0S6UAT2</accession>
<feature type="region of interest" description="Disordered" evidence="1">
    <location>
        <begin position="1"/>
        <end position="54"/>
    </location>
</feature>
<evidence type="ECO:0000313" key="2">
    <source>
        <dbReference type="EMBL" id="GAF24700.1"/>
    </source>
</evidence>
<dbReference type="AlphaFoldDB" id="A0A0S6UAT2"/>
<evidence type="ECO:0000256" key="1">
    <source>
        <dbReference type="SAM" id="MobiDB-lite"/>
    </source>
</evidence>
<feature type="compositionally biased region" description="Basic and acidic residues" evidence="1">
    <location>
        <begin position="21"/>
        <end position="45"/>
    </location>
</feature>
<dbReference type="Proteomes" id="UP000063718">
    <property type="component" value="Unassembled WGS sequence"/>
</dbReference>
<name>A0A0S6UAT2_NEOTH</name>
<sequence>MLRDSTYFPRLKGGHGSVHRSGQDVEVFSRFDKQPSGHLRPERPFSQRLYPSHP</sequence>
<gene>
    <name evidence="2" type="ORF">MTY_0027</name>
</gene>
<proteinExistence type="predicted"/>
<reference evidence="2" key="1">
    <citation type="journal article" date="2014" name="Gene">
        <title>Genome-guided analysis of transformation efficiency and carbon dioxide assimilation by Moorella thermoacetica Y72.</title>
        <authorList>
            <person name="Tsukahara K."/>
            <person name="Kita A."/>
            <person name="Nakashimada Y."/>
            <person name="Hoshino T."/>
            <person name="Murakami K."/>
        </authorList>
    </citation>
    <scope>NUCLEOTIDE SEQUENCE [LARGE SCALE GENOMIC DNA]</scope>
    <source>
        <strain evidence="2">Y72</strain>
    </source>
</reference>